<dbReference type="PANTHER" id="PTHR45766:SF6">
    <property type="entry name" value="SWI_SNF-RELATED MATRIX-ASSOCIATED ACTIN-DEPENDENT REGULATOR OF CHROMATIN SUBFAMILY A-LIKE PROTEIN 1"/>
    <property type="match status" value="1"/>
</dbReference>
<dbReference type="Pfam" id="PF01844">
    <property type="entry name" value="HNH"/>
    <property type="match status" value="1"/>
</dbReference>
<dbReference type="GO" id="GO:0006281">
    <property type="term" value="P:DNA repair"/>
    <property type="evidence" value="ECO:0007669"/>
    <property type="project" value="TreeGrafter"/>
</dbReference>
<protein>
    <recommendedName>
        <fullName evidence="2">HNH domain-containing protein</fullName>
    </recommendedName>
</protein>
<dbReference type="GO" id="GO:0008270">
    <property type="term" value="F:zinc ion binding"/>
    <property type="evidence" value="ECO:0007669"/>
    <property type="project" value="InterPro"/>
</dbReference>
<dbReference type="AlphaFoldDB" id="A0A7S4FBB3"/>
<evidence type="ECO:0000256" key="1">
    <source>
        <dbReference type="ARBA" id="ARBA00022801"/>
    </source>
</evidence>
<sequence length="322" mass="35590">MAPSHRRRRGRRNNPMTAASIAPAEEDLREEVCSLEKAMSCSAIRNELRQLGMKAGSLNKTAMVCRLVRARRAESTIEAGPGNLASPPSRFDSERAGCIEGRLDECRVCARSICPPRRSFCCNECAHSHLLRTDGSYLRKALLVRDAGVCSICQCNAERAYLEVRALLRAARLEDSTRPEEETLEDLLQNARSELRHFHGHARVSSGRGRRRRLKKGSFWQADHVLPVYLGGGSCGLRNLRTLCTPCHASVSARQARDRALGRRHGEAPPPAVAMTVVDLCSSDSEQEQVQTPNLSTRQIAVQSPPTVPLAEAAERQILHLD</sequence>
<evidence type="ECO:0000313" key="3">
    <source>
        <dbReference type="EMBL" id="CAE0784644.1"/>
    </source>
</evidence>
<evidence type="ECO:0000259" key="2">
    <source>
        <dbReference type="Pfam" id="PF01844"/>
    </source>
</evidence>
<dbReference type="PANTHER" id="PTHR45766">
    <property type="entry name" value="DNA ANNEALING HELICASE AND ENDONUCLEASE ZRANB3 FAMILY MEMBER"/>
    <property type="match status" value="1"/>
</dbReference>
<proteinExistence type="predicted"/>
<dbReference type="GO" id="GO:0016787">
    <property type="term" value="F:hydrolase activity"/>
    <property type="evidence" value="ECO:0007669"/>
    <property type="project" value="UniProtKB-KW"/>
</dbReference>
<reference evidence="3" key="1">
    <citation type="submission" date="2021-01" db="EMBL/GenBank/DDBJ databases">
        <authorList>
            <person name="Corre E."/>
            <person name="Pelletier E."/>
            <person name="Niang G."/>
            <person name="Scheremetjew M."/>
            <person name="Finn R."/>
            <person name="Kale V."/>
            <person name="Holt S."/>
            <person name="Cochrane G."/>
            <person name="Meng A."/>
            <person name="Brown T."/>
            <person name="Cohen L."/>
        </authorList>
    </citation>
    <scope>NUCLEOTIDE SEQUENCE</scope>
    <source>
        <strain evidence="3">CCMP645</strain>
    </source>
</reference>
<organism evidence="3">
    <name type="scientific">Chrysotila carterae</name>
    <name type="common">Marine alga</name>
    <name type="synonym">Syracosphaera carterae</name>
    <dbReference type="NCBI Taxonomy" id="13221"/>
    <lineage>
        <taxon>Eukaryota</taxon>
        <taxon>Haptista</taxon>
        <taxon>Haptophyta</taxon>
        <taxon>Prymnesiophyceae</taxon>
        <taxon>Isochrysidales</taxon>
        <taxon>Isochrysidaceae</taxon>
        <taxon>Chrysotila</taxon>
    </lineage>
</organism>
<name>A0A7S4FBB3_CHRCT</name>
<dbReference type="Gene3D" id="1.10.30.50">
    <property type="match status" value="1"/>
</dbReference>
<feature type="domain" description="HNH" evidence="2">
    <location>
        <begin position="218"/>
        <end position="252"/>
    </location>
</feature>
<keyword evidence="1" id="KW-0378">Hydrolase</keyword>
<dbReference type="GO" id="GO:0043596">
    <property type="term" value="C:nuclear replication fork"/>
    <property type="evidence" value="ECO:0007669"/>
    <property type="project" value="TreeGrafter"/>
</dbReference>
<dbReference type="GO" id="GO:0003676">
    <property type="term" value="F:nucleic acid binding"/>
    <property type="evidence" value="ECO:0007669"/>
    <property type="project" value="InterPro"/>
</dbReference>
<accession>A0A7S4FBB3</accession>
<dbReference type="InterPro" id="IPR002711">
    <property type="entry name" value="HNH"/>
</dbReference>
<dbReference type="EMBL" id="HBIZ01059678">
    <property type="protein sequence ID" value="CAE0784644.1"/>
    <property type="molecule type" value="Transcribed_RNA"/>
</dbReference>
<gene>
    <name evidence="3" type="ORF">PCAR00345_LOCUS37351</name>
</gene>
<dbReference type="GO" id="GO:0031297">
    <property type="term" value="P:replication fork processing"/>
    <property type="evidence" value="ECO:0007669"/>
    <property type="project" value="TreeGrafter"/>
</dbReference>
<dbReference type="GO" id="GO:0004519">
    <property type="term" value="F:endonuclease activity"/>
    <property type="evidence" value="ECO:0007669"/>
    <property type="project" value="InterPro"/>
</dbReference>